<dbReference type="Gene3D" id="3.40.710.10">
    <property type="entry name" value="DD-peptidase/beta-lactamase superfamily"/>
    <property type="match status" value="1"/>
</dbReference>
<keyword evidence="6" id="KW-1185">Reference proteome</keyword>
<evidence type="ECO:0000259" key="4">
    <source>
        <dbReference type="Pfam" id="PF00144"/>
    </source>
</evidence>
<dbReference type="GO" id="GO:0016787">
    <property type="term" value="F:hydrolase activity"/>
    <property type="evidence" value="ECO:0007669"/>
    <property type="project" value="UniProtKB-KW"/>
</dbReference>
<dbReference type="AlphaFoldDB" id="A0A7K1TGP3"/>
<reference evidence="5 6" key="1">
    <citation type="submission" date="2019-12" db="EMBL/GenBank/DDBJ databases">
        <title>Hymenobacter sp. HMF4947 Genome sequencing and assembly.</title>
        <authorList>
            <person name="Kang H."/>
            <person name="Cha I."/>
            <person name="Kim H."/>
            <person name="Joh K."/>
        </authorList>
    </citation>
    <scope>NUCLEOTIDE SEQUENCE [LARGE SCALE GENOMIC DNA]</scope>
    <source>
        <strain evidence="5 6">HMF4947</strain>
    </source>
</reference>
<organism evidence="5 6">
    <name type="scientific">Hymenobacter ginkgonis</name>
    <dbReference type="NCBI Taxonomy" id="2682976"/>
    <lineage>
        <taxon>Bacteria</taxon>
        <taxon>Pseudomonadati</taxon>
        <taxon>Bacteroidota</taxon>
        <taxon>Cytophagia</taxon>
        <taxon>Cytophagales</taxon>
        <taxon>Hymenobacteraceae</taxon>
        <taxon>Hymenobacter</taxon>
    </lineage>
</organism>
<comment type="subcellular location">
    <subcellularLocation>
        <location evidence="1">Membrane</location>
    </subcellularLocation>
</comment>
<dbReference type="EMBL" id="WQKZ01000003">
    <property type="protein sequence ID" value="MVN77580.1"/>
    <property type="molecule type" value="Genomic_DNA"/>
</dbReference>
<evidence type="ECO:0000256" key="1">
    <source>
        <dbReference type="ARBA" id="ARBA00004370"/>
    </source>
</evidence>
<gene>
    <name evidence="5" type="ORF">GO988_14695</name>
</gene>
<dbReference type="PANTHER" id="PTHR46825:SF11">
    <property type="entry name" value="PENICILLIN-BINDING PROTEIN 4"/>
    <property type="match status" value="1"/>
</dbReference>
<evidence type="ECO:0000256" key="3">
    <source>
        <dbReference type="SAM" id="SignalP"/>
    </source>
</evidence>
<dbReference type="PANTHER" id="PTHR46825">
    <property type="entry name" value="D-ALANYL-D-ALANINE-CARBOXYPEPTIDASE/ENDOPEPTIDASE AMPH"/>
    <property type="match status" value="1"/>
</dbReference>
<dbReference type="GO" id="GO:0016020">
    <property type="term" value="C:membrane"/>
    <property type="evidence" value="ECO:0007669"/>
    <property type="project" value="UniProtKB-SubCell"/>
</dbReference>
<dbReference type="Pfam" id="PF00144">
    <property type="entry name" value="Beta-lactamase"/>
    <property type="match status" value="1"/>
</dbReference>
<evidence type="ECO:0000313" key="5">
    <source>
        <dbReference type="EMBL" id="MVN77580.1"/>
    </source>
</evidence>
<feature type="signal peptide" evidence="3">
    <location>
        <begin position="1"/>
        <end position="26"/>
    </location>
</feature>
<dbReference type="InterPro" id="IPR001466">
    <property type="entry name" value="Beta-lactam-related"/>
</dbReference>
<dbReference type="InterPro" id="IPR012338">
    <property type="entry name" value="Beta-lactam/transpept-like"/>
</dbReference>
<dbReference type="SUPFAM" id="SSF56601">
    <property type="entry name" value="beta-lactamase/transpeptidase-like"/>
    <property type="match status" value="1"/>
</dbReference>
<keyword evidence="2" id="KW-0472">Membrane</keyword>
<sequence length="357" mass="39516">MQPHISMLALLLLCSVARGQASSAYADSVRQAYHIPELAYAVVSADAVLECQVLGIQRQHSDLRAKPTDRFHLGSNTKAITALVAAQLVEQGKLTWTTPFLSLFPELKAASRRCYWRITLQDLLTFRGKLPAYTYSFAQPTQARIIGDNATQRWRLAQYFLAQPPQSPRDGLTPSNADYILAGLMLEKATGKTYKALVTDWGTAHGIAFGFDYPNLTDVQQPWGHSPAGIPLPPADNYKLNWLLSAGNLNVTLPDYVKFVQLQLRGLKGQTAELPQPVCEQLLFGWPTFAFGWFNKTDQETQHHVAYNEGNAGAFLTQVQLIREADRAYILFTNSAAPETAAGLAVLQAHLQAKYGR</sequence>
<accession>A0A7K1TGP3</accession>
<comment type="caution">
    <text evidence="5">The sequence shown here is derived from an EMBL/GenBank/DDBJ whole genome shotgun (WGS) entry which is preliminary data.</text>
</comment>
<keyword evidence="3" id="KW-0732">Signal</keyword>
<name>A0A7K1TGP3_9BACT</name>
<feature type="domain" description="Beta-lactamase-related" evidence="4">
    <location>
        <begin position="29"/>
        <end position="346"/>
    </location>
</feature>
<dbReference type="InterPro" id="IPR050491">
    <property type="entry name" value="AmpC-like"/>
</dbReference>
<proteinExistence type="predicted"/>
<evidence type="ECO:0000256" key="2">
    <source>
        <dbReference type="ARBA" id="ARBA00023136"/>
    </source>
</evidence>
<dbReference type="Proteomes" id="UP000441336">
    <property type="component" value="Unassembled WGS sequence"/>
</dbReference>
<keyword evidence="5" id="KW-0378">Hydrolase</keyword>
<feature type="chain" id="PRO_5029808674" evidence="3">
    <location>
        <begin position="27"/>
        <end position="357"/>
    </location>
</feature>
<evidence type="ECO:0000313" key="6">
    <source>
        <dbReference type="Proteomes" id="UP000441336"/>
    </source>
</evidence>
<protein>
    <submittedName>
        <fullName evidence="5">Serine hydrolase</fullName>
    </submittedName>
</protein>